<feature type="compositionally biased region" description="Low complexity" evidence="10">
    <location>
        <begin position="936"/>
        <end position="963"/>
    </location>
</feature>
<dbReference type="GO" id="GO:0046872">
    <property type="term" value="F:metal ion binding"/>
    <property type="evidence" value="ECO:0007669"/>
    <property type="project" value="UniProtKB-KW"/>
</dbReference>
<evidence type="ECO:0000256" key="6">
    <source>
        <dbReference type="ARBA" id="ARBA00023049"/>
    </source>
</evidence>
<evidence type="ECO:0000256" key="2">
    <source>
        <dbReference type="ARBA" id="ARBA00022670"/>
    </source>
</evidence>
<evidence type="ECO:0000256" key="10">
    <source>
        <dbReference type="SAM" id="MobiDB-lite"/>
    </source>
</evidence>
<comment type="caution">
    <text evidence="11">The sequence shown here is derived from an EMBL/GenBank/DDBJ whole genome shotgun (WGS) entry which is preliminary data.</text>
</comment>
<protein>
    <submittedName>
        <fullName evidence="11">Uncharacterized protein</fullName>
    </submittedName>
</protein>
<organism evidence="11 12">
    <name type="scientific">Phytophthora aleatoria</name>
    <dbReference type="NCBI Taxonomy" id="2496075"/>
    <lineage>
        <taxon>Eukaryota</taxon>
        <taxon>Sar</taxon>
        <taxon>Stramenopiles</taxon>
        <taxon>Oomycota</taxon>
        <taxon>Peronosporomycetes</taxon>
        <taxon>Peronosporales</taxon>
        <taxon>Peronosporaceae</taxon>
        <taxon>Phytophthora</taxon>
    </lineage>
</organism>
<feature type="binding site" evidence="8">
    <location>
        <position position="700"/>
    </location>
    <ligand>
        <name>Zn(2+)</name>
        <dbReference type="ChEBI" id="CHEBI:29105"/>
        <note>catalytic</note>
    </ligand>
</feature>
<feature type="region of interest" description="Disordered" evidence="10">
    <location>
        <begin position="932"/>
        <end position="968"/>
    </location>
</feature>
<keyword evidence="6 8" id="KW-0482">Metalloprotease</keyword>
<accession>A0A8J5J1C5</accession>
<feature type="region of interest" description="Disordered" evidence="10">
    <location>
        <begin position="858"/>
        <end position="917"/>
    </location>
</feature>
<dbReference type="EMBL" id="JAENGY010000192">
    <property type="protein sequence ID" value="KAG6970068.1"/>
    <property type="molecule type" value="Genomic_DNA"/>
</dbReference>
<keyword evidence="12" id="KW-1185">Reference proteome</keyword>
<keyword evidence="5 8" id="KW-0862">Zinc</keyword>
<feature type="compositionally biased region" description="Basic and acidic residues" evidence="10">
    <location>
        <begin position="858"/>
        <end position="869"/>
    </location>
</feature>
<dbReference type="GO" id="GO:0016020">
    <property type="term" value="C:membrane"/>
    <property type="evidence" value="ECO:0007669"/>
    <property type="project" value="InterPro"/>
</dbReference>
<dbReference type="GO" id="GO:0005737">
    <property type="term" value="C:cytoplasm"/>
    <property type="evidence" value="ECO:0007669"/>
    <property type="project" value="TreeGrafter"/>
</dbReference>
<evidence type="ECO:0000313" key="12">
    <source>
        <dbReference type="Proteomes" id="UP000709295"/>
    </source>
</evidence>
<keyword evidence="4" id="KW-0378">Hydrolase</keyword>
<feature type="active site" evidence="7">
    <location>
        <position position="701"/>
    </location>
</feature>
<dbReference type="GO" id="GO:0004222">
    <property type="term" value="F:metalloendopeptidase activity"/>
    <property type="evidence" value="ECO:0007669"/>
    <property type="project" value="InterPro"/>
</dbReference>
<dbReference type="Pfam" id="PF01457">
    <property type="entry name" value="Peptidase_M8"/>
    <property type="match status" value="1"/>
</dbReference>
<feature type="region of interest" description="Disordered" evidence="10">
    <location>
        <begin position="986"/>
        <end position="1012"/>
    </location>
</feature>
<feature type="coiled-coil region" evidence="9">
    <location>
        <begin position="88"/>
        <end position="115"/>
    </location>
</feature>
<dbReference type="PANTHER" id="PTHR10942">
    <property type="entry name" value="LEISHMANOLYSIN-LIKE PEPTIDASE"/>
    <property type="match status" value="1"/>
</dbReference>
<feature type="compositionally biased region" description="Basic residues" evidence="10">
    <location>
        <begin position="870"/>
        <end position="887"/>
    </location>
</feature>
<sequence>MKKLLGGIFARSQSAESVRAASTPTADADTSFVPTAKRWGGFLLPSASHPQPLPADQEMLKSLDAVLRGVAAHLKAVITEMLDGEKFDQELRNLRDFVEEAVAKLEQQSGELSLELLKNYFSCSMGFALCEQTAFPSLVLDFVAKMRVFAMKEELSNMVKQSQAGKHHEEALTSAASGLFEDMIPPLQLLMNCVVAIASNKTLMEKFRCELPNLIALTAEEYPLAAVFIRDYCSRALMAVPEVSFNAGLTWYLLDCDIIAKTIERMTDYTLATTTTLETAERALQAYLRSTSERSIQACGGTGIDDSAAAAAVSEALGLTLTANPNALFNARQLRRSGVFQWILTYLTELGNEECRMDEATALEMKWCFPKFSEPTFEAILQYALSLLRALVRIESHVDDISGIGEMMLLSMANSVLHTRESPIRIILLQFVLHEIENDAPHSESNAIHLETWRIEAQSHHHHDCIHDRKADEFERSVDLESLVIPQNFVLEESAAQTSARDYFTTAFLDVIGLSTTQTHRKLEATATSTAFQPLRIAFDISKLFSDPGYKCEKVGEIVQVDNEAYTCSQEDILTPAKKDFLTSVLLKTISDYFGSILSVQRVAGNLVVKGMSCSNETDWACCSNSMPAFYRSNGVANADYLLHVTARPTVGAVIAWALPCNLDQYGRPISGQANFSPSRLNPSGTTGASRTEQVGTALHEMTHALVFSQRLFVNFRQPRNGPLWKYENVVVQTQGTGGVTVSKIVTPQVVQQIKQHFNCFDWTDAGLELENGDKGGSSFSSHWEKRVVMNEYMSAISAYDPVYSALTLALFADSGWYEVSFSQAQPLPWGYHEGSAESPATTSSTSSRFLAFFSHKKQDGQLPEDKRPPLRIRTKKPKNRTKRSRSRSFSGGEEESDALARSANTKLYPPPDGRANGQLAARVARDNCAGVFPQRSSRSSSLRYSTRSSESSSSSSRSSGSSLRRERRQNLAVVFDRDHDALRRRASSDVSSVDSETKGLASPSSSGPREMWRESSVDEFLSCFPRDLPTDVRTTCHVKSPRRSKAYIRGLIVSLEFEIRGTKWAAYFLQIVHNARKQKRISLRSAISVKWAICALVQGEARARQEQQKRSEMTLQRKMTEYRVALQCVAGTSVVKYGRKGKPHATNLCVENGDTLRWTSKLLAQATHIAVDGVAATTTMGKKRVKAKNAIPLASIVRVTSGPSTSVLARALHKSTLVLEDSGCTLSVVTHTRTLDLKAKTAEEREWLQRSLEFLVDLARDHERRVAQQVELTIMKRMENLPVWKYGRKGKPHKTRVFVDRFGEVSWLGRSGDSLQLDEIISVHEGHRTPVFARARAAGLVTSAKAAHCFSLVTTLRSLDIEAVNEQQRDWFVVAFRYLLDKVHEKTAAMKRERAERQLRMLQDLCREDEEDYLTGDGDDIYYDDLPPARHA</sequence>
<feature type="binding site" evidence="8">
    <location>
        <position position="783"/>
    </location>
    <ligand>
        <name>Zn(2+)</name>
        <dbReference type="ChEBI" id="CHEBI:29105"/>
        <note>catalytic</note>
    </ligand>
</feature>
<comment type="cofactor">
    <cofactor evidence="8">
        <name>Zn(2+)</name>
        <dbReference type="ChEBI" id="CHEBI:29105"/>
    </cofactor>
    <text evidence="8">Binds 1 zinc ion per subunit.</text>
</comment>
<evidence type="ECO:0000256" key="9">
    <source>
        <dbReference type="SAM" id="Coils"/>
    </source>
</evidence>
<feature type="binding site" evidence="8">
    <location>
        <position position="704"/>
    </location>
    <ligand>
        <name>Zn(2+)</name>
        <dbReference type="ChEBI" id="CHEBI:29105"/>
        <note>catalytic</note>
    </ligand>
</feature>
<evidence type="ECO:0000256" key="3">
    <source>
        <dbReference type="ARBA" id="ARBA00022723"/>
    </source>
</evidence>
<dbReference type="PANTHER" id="PTHR10942:SF0">
    <property type="entry name" value="LEISHMANOLYSIN-LIKE PEPTIDASE"/>
    <property type="match status" value="1"/>
</dbReference>
<keyword evidence="2" id="KW-0645">Protease</keyword>
<dbReference type="GO" id="GO:0007155">
    <property type="term" value="P:cell adhesion"/>
    <property type="evidence" value="ECO:0007669"/>
    <property type="project" value="InterPro"/>
</dbReference>
<evidence type="ECO:0000256" key="4">
    <source>
        <dbReference type="ARBA" id="ARBA00022801"/>
    </source>
</evidence>
<evidence type="ECO:0000256" key="1">
    <source>
        <dbReference type="ARBA" id="ARBA00005860"/>
    </source>
</evidence>
<keyword evidence="9" id="KW-0175">Coiled coil</keyword>
<gene>
    <name evidence="11" type="ORF">JG688_00005048</name>
</gene>
<name>A0A8J5J1C5_9STRA</name>
<dbReference type="GO" id="GO:0006508">
    <property type="term" value="P:proteolysis"/>
    <property type="evidence" value="ECO:0007669"/>
    <property type="project" value="UniProtKB-KW"/>
</dbReference>
<evidence type="ECO:0000256" key="7">
    <source>
        <dbReference type="PIRSR" id="PIRSR601577-1"/>
    </source>
</evidence>
<proteinExistence type="inferred from homology"/>
<keyword evidence="3 8" id="KW-0479">Metal-binding</keyword>
<evidence type="ECO:0000313" key="11">
    <source>
        <dbReference type="EMBL" id="KAG6970068.1"/>
    </source>
</evidence>
<dbReference type="Proteomes" id="UP000709295">
    <property type="component" value="Unassembled WGS sequence"/>
</dbReference>
<dbReference type="InterPro" id="IPR001577">
    <property type="entry name" value="Peptidase_M8"/>
</dbReference>
<comment type="similarity">
    <text evidence="1">Belongs to the peptidase M8 family.</text>
</comment>
<evidence type="ECO:0000256" key="8">
    <source>
        <dbReference type="PIRSR" id="PIRSR601577-2"/>
    </source>
</evidence>
<reference evidence="11" key="1">
    <citation type="submission" date="2021-01" db="EMBL/GenBank/DDBJ databases">
        <title>Phytophthora aleatoria, a newly-described species from Pinus radiata is distinct from Phytophthora cactorum isolates based on comparative genomics.</title>
        <authorList>
            <person name="Mcdougal R."/>
            <person name="Panda P."/>
            <person name="Williams N."/>
            <person name="Studholme D.J."/>
        </authorList>
    </citation>
    <scope>NUCLEOTIDE SEQUENCE</scope>
    <source>
        <strain evidence="11">NZFS 4037</strain>
    </source>
</reference>
<evidence type="ECO:0000256" key="5">
    <source>
        <dbReference type="ARBA" id="ARBA00022833"/>
    </source>
</evidence>